<organism evidence="2 3">
    <name type="scientific">Dreissena polymorpha</name>
    <name type="common">Zebra mussel</name>
    <name type="synonym">Mytilus polymorpha</name>
    <dbReference type="NCBI Taxonomy" id="45954"/>
    <lineage>
        <taxon>Eukaryota</taxon>
        <taxon>Metazoa</taxon>
        <taxon>Spiralia</taxon>
        <taxon>Lophotrochozoa</taxon>
        <taxon>Mollusca</taxon>
        <taxon>Bivalvia</taxon>
        <taxon>Autobranchia</taxon>
        <taxon>Heteroconchia</taxon>
        <taxon>Euheterodonta</taxon>
        <taxon>Imparidentia</taxon>
        <taxon>Neoheterodontei</taxon>
        <taxon>Myida</taxon>
        <taxon>Dreissenoidea</taxon>
        <taxon>Dreissenidae</taxon>
        <taxon>Dreissena</taxon>
    </lineage>
</organism>
<proteinExistence type="predicted"/>
<keyword evidence="1" id="KW-0732">Signal</keyword>
<feature type="chain" id="PRO_5038615014" description="Secreted protein" evidence="1">
    <location>
        <begin position="20"/>
        <end position="67"/>
    </location>
</feature>
<comment type="caution">
    <text evidence="2">The sequence shown here is derived from an EMBL/GenBank/DDBJ whole genome shotgun (WGS) entry which is preliminary data.</text>
</comment>
<reference evidence="2" key="1">
    <citation type="journal article" date="2019" name="bioRxiv">
        <title>The Genome of the Zebra Mussel, Dreissena polymorpha: A Resource for Invasive Species Research.</title>
        <authorList>
            <person name="McCartney M.A."/>
            <person name="Auch B."/>
            <person name="Kono T."/>
            <person name="Mallez S."/>
            <person name="Zhang Y."/>
            <person name="Obille A."/>
            <person name="Becker A."/>
            <person name="Abrahante J.E."/>
            <person name="Garbe J."/>
            <person name="Badalamenti J.P."/>
            <person name="Herman A."/>
            <person name="Mangelson H."/>
            <person name="Liachko I."/>
            <person name="Sullivan S."/>
            <person name="Sone E.D."/>
            <person name="Koren S."/>
            <person name="Silverstein K.A.T."/>
            <person name="Beckman K.B."/>
            <person name="Gohl D.M."/>
        </authorList>
    </citation>
    <scope>NUCLEOTIDE SEQUENCE</scope>
    <source>
        <strain evidence="2">Duluth1</strain>
        <tissue evidence="2">Whole animal</tissue>
    </source>
</reference>
<reference evidence="2" key="2">
    <citation type="submission" date="2020-11" db="EMBL/GenBank/DDBJ databases">
        <authorList>
            <person name="McCartney M.A."/>
            <person name="Auch B."/>
            <person name="Kono T."/>
            <person name="Mallez S."/>
            <person name="Becker A."/>
            <person name="Gohl D.M."/>
            <person name="Silverstein K.A.T."/>
            <person name="Koren S."/>
            <person name="Bechman K.B."/>
            <person name="Herman A."/>
            <person name="Abrahante J.E."/>
            <person name="Garbe J."/>
        </authorList>
    </citation>
    <scope>NUCLEOTIDE SEQUENCE</scope>
    <source>
        <strain evidence="2">Duluth1</strain>
        <tissue evidence="2">Whole animal</tissue>
    </source>
</reference>
<evidence type="ECO:0000256" key="1">
    <source>
        <dbReference type="SAM" id="SignalP"/>
    </source>
</evidence>
<dbReference type="Proteomes" id="UP000828390">
    <property type="component" value="Unassembled WGS sequence"/>
</dbReference>
<gene>
    <name evidence="2" type="ORF">DPMN_074185</name>
</gene>
<keyword evidence="3" id="KW-1185">Reference proteome</keyword>
<evidence type="ECO:0000313" key="3">
    <source>
        <dbReference type="Proteomes" id="UP000828390"/>
    </source>
</evidence>
<evidence type="ECO:0008006" key="4">
    <source>
        <dbReference type="Google" id="ProtNLM"/>
    </source>
</evidence>
<dbReference type="EMBL" id="JAIWYP010000015">
    <property type="protein sequence ID" value="KAH3699229.1"/>
    <property type="molecule type" value="Genomic_DNA"/>
</dbReference>
<accession>A0A9D4BKE7</accession>
<dbReference type="AlphaFoldDB" id="A0A9D4BKE7"/>
<name>A0A9D4BKE7_DREPO</name>
<sequence length="67" mass="7449">MTNPCLRVQVLFMVVRTFAAVSLTGKAPFPAQFFHRAGRECGDLGLQVKVTMETREANVMYVISASR</sequence>
<evidence type="ECO:0000313" key="2">
    <source>
        <dbReference type="EMBL" id="KAH3699229.1"/>
    </source>
</evidence>
<feature type="signal peptide" evidence="1">
    <location>
        <begin position="1"/>
        <end position="19"/>
    </location>
</feature>
<protein>
    <recommendedName>
        <fullName evidence="4">Secreted protein</fullName>
    </recommendedName>
</protein>